<gene>
    <name evidence="1" type="ORF">HRI96_05545</name>
</gene>
<organism evidence="1 2">
    <name type="scientific">Treponema parvum</name>
    <dbReference type="NCBI Taxonomy" id="138851"/>
    <lineage>
        <taxon>Bacteria</taxon>
        <taxon>Pseudomonadati</taxon>
        <taxon>Spirochaetota</taxon>
        <taxon>Spirochaetia</taxon>
        <taxon>Spirochaetales</taxon>
        <taxon>Treponemataceae</taxon>
        <taxon>Treponema</taxon>
    </lineage>
</organism>
<evidence type="ECO:0000313" key="2">
    <source>
        <dbReference type="Proteomes" id="UP000671995"/>
    </source>
</evidence>
<protein>
    <submittedName>
        <fullName evidence="1">Uncharacterized protein</fullName>
    </submittedName>
</protein>
<dbReference type="RefSeq" id="WP_210118503.1">
    <property type="nucleotide sequence ID" value="NZ_CP054257.1"/>
</dbReference>
<reference evidence="1" key="2">
    <citation type="journal article" date="2021" name="Microbiol. Resour. Announc.">
        <title>Complete Genome Sequences of Three Human Oral Treponema parvum Isolates.</title>
        <authorList>
            <person name="Zeng H."/>
            <person name="Watt R.M."/>
        </authorList>
    </citation>
    <scope>NUCLEOTIDE SEQUENCE</scope>
    <source>
        <strain evidence="1">ATCC 700773</strain>
    </source>
</reference>
<dbReference type="AlphaFoldDB" id="A0A975EZM2"/>
<dbReference type="EMBL" id="CP054257">
    <property type="protein sequence ID" value="QTQ11708.1"/>
    <property type="molecule type" value="Genomic_DNA"/>
</dbReference>
<sequence length="155" mass="18551">MTRRKKIGDVYRFDFDKKFHCYCQILEASDVVFFNFYSDSENDNIDEVIEKDELFRIWLDRDCLKSDKWQFICHKELSAERKIVFDKYNNPAGGTDFFILRNEKNAEFIKVAREQCFGLELAAAWTELGIIDRLNYSFFGIPLPMHIKKDIPFYE</sequence>
<proteinExistence type="predicted"/>
<dbReference type="InterPro" id="IPR029278">
    <property type="entry name" value="Imm26"/>
</dbReference>
<dbReference type="Pfam" id="PF15428">
    <property type="entry name" value="Imm26"/>
    <property type="match status" value="1"/>
</dbReference>
<dbReference type="Proteomes" id="UP000671995">
    <property type="component" value="Chromosome"/>
</dbReference>
<reference evidence="1" key="1">
    <citation type="submission" date="2020-05" db="EMBL/GenBank/DDBJ databases">
        <authorList>
            <person name="Zeng H."/>
            <person name="Chan Y.K."/>
            <person name="Watt R.M."/>
        </authorList>
    </citation>
    <scope>NUCLEOTIDE SEQUENCE</scope>
    <source>
        <strain evidence="1">ATCC 700773</strain>
    </source>
</reference>
<evidence type="ECO:0000313" key="1">
    <source>
        <dbReference type="EMBL" id="QTQ11708.1"/>
    </source>
</evidence>
<name>A0A975EZM2_9SPIR</name>
<accession>A0A975EZM2</accession>